<dbReference type="OrthoDB" id="873850at2"/>
<dbReference type="EMBL" id="SRLA01000002">
    <property type="protein sequence ID" value="TGE07936.1"/>
    <property type="molecule type" value="Genomic_DNA"/>
</dbReference>
<protein>
    <submittedName>
        <fullName evidence="2">GNAT family N-acetyltransferase</fullName>
    </submittedName>
</protein>
<feature type="domain" description="N-acetyltransferase" evidence="1">
    <location>
        <begin position="250"/>
        <end position="294"/>
    </location>
</feature>
<organism evidence="2 3">
    <name type="scientific">Hymenobacter fodinae</name>
    <dbReference type="NCBI Taxonomy" id="2510796"/>
    <lineage>
        <taxon>Bacteria</taxon>
        <taxon>Pseudomonadati</taxon>
        <taxon>Bacteroidota</taxon>
        <taxon>Cytophagia</taxon>
        <taxon>Cytophagales</taxon>
        <taxon>Hymenobacteraceae</taxon>
        <taxon>Hymenobacter</taxon>
    </lineage>
</organism>
<reference evidence="2 3" key="1">
    <citation type="submission" date="2019-04" db="EMBL/GenBank/DDBJ databases">
        <authorList>
            <person name="Feng G."/>
            <person name="Zhang J."/>
            <person name="Zhu H."/>
        </authorList>
    </citation>
    <scope>NUCLEOTIDE SEQUENCE [LARGE SCALE GENOMIC DNA]</scope>
    <source>
        <strain evidence="2 3">92R-1</strain>
    </source>
</reference>
<dbReference type="InterPro" id="IPR016181">
    <property type="entry name" value="Acyl_CoA_acyltransferase"/>
</dbReference>
<evidence type="ECO:0000313" key="2">
    <source>
        <dbReference type="EMBL" id="TGE07936.1"/>
    </source>
</evidence>
<gene>
    <name evidence="2" type="ORF">EU556_09315</name>
</gene>
<name>A0A4Z0P963_9BACT</name>
<dbReference type="GO" id="GO:0016747">
    <property type="term" value="F:acyltransferase activity, transferring groups other than amino-acyl groups"/>
    <property type="evidence" value="ECO:0007669"/>
    <property type="project" value="InterPro"/>
</dbReference>
<dbReference type="InterPro" id="IPR000182">
    <property type="entry name" value="GNAT_dom"/>
</dbReference>
<proteinExistence type="predicted"/>
<dbReference type="Pfam" id="PF00583">
    <property type="entry name" value="Acetyltransf_1"/>
    <property type="match status" value="1"/>
</dbReference>
<dbReference type="Proteomes" id="UP000298337">
    <property type="component" value="Unassembled WGS sequence"/>
</dbReference>
<sequence length="308" mass="34543">MSTLEALIEARAGVLTFYSPYHCLRSLPDSGSPWQLLRAQLLSFGNEGDTYCWSSNNGCYFLYADLPWDSVFFGRPMARLRTILFDSAINLQTACLDFAAHLAARGVRHCIADIPAEDIQLLQVLGQSGWVLAETRLQYVHENLRQLPPERYKVRQAVESEQDTLGHIAAKNPNPFDRFHADPFFSIKEANTFLGRYATAAVNGYCEEVLVPDEAGVPLDSFIAVNYQQRDAVSEANSIGRIMLMTVGVQNRGWGRKLLAEALHRAHERGVYAVFSTTQTTNRAIIHIKEKLGFRLGAVTHILSWSRP</sequence>
<dbReference type="RefSeq" id="WP_135433489.1">
    <property type="nucleotide sequence ID" value="NZ_SRLA01000002.1"/>
</dbReference>
<comment type="caution">
    <text evidence="2">The sequence shown here is derived from an EMBL/GenBank/DDBJ whole genome shotgun (WGS) entry which is preliminary data.</text>
</comment>
<dbReference type="Gene3D" id="3.40.630.30">
    <property type="match status" value="1"/>
</dbReference>
<keyword evidence="2" id="KW-0808">Transferase</keyword>
<dbReference type="AlphaFoldDB" id="A0A4Z0P963"/>
<accession>A0A4Z0P963</accession>
<dbReference type="SUPFAM" id="SSF55729">
    <property type="entry name" value="Acyl-CoA N-acyltransferases (Nat)"/>
    <property type="match status" value="1"/>
</dbReference>
<evidence type="ECO:0000313" key="3">
    <source>
        <dbReference type="Proteomes" id="UP000298337"/>
    </source>
</evidence>
<evidence type="ECO:0000259" key="1">
    <source>
        <dbReference type="Pfam" id="PF00583"/>
    </source>
</evidence>
<keyword evidence="3" id="KW-1185">Reference proteome</keyword>